<organism evidence="1 2">
    <name type="scientific">Microbacterium imperiale</name>
    <dbReference type="NCBI Taxonomy" id="33884"/>
    <lineage>
        <taxon>Bacteria</taxon>
        <taxon>Bacillati</taxon>
        <taxon>Actinomycetota</taxon>
        <taxon>Actinomycetes</taxon>
        <taxon>Micrococcales</taxon>
        <taxon>Microbacteriaceae</taxon>
        <taxon>Microbacterium</taxon>
    </lineage>
</organism>
<name>A0A9W6M3R8_9MICO</name>
<dbReference type="InterPro" id="IPR021228">
    <property type="entry name" value="BrxD"/>
</dbReference>
<dbReference type="Pfam" id="PF10923">
    <property type="entry name" value="BrxC_BrxD"/>
    <property type="match status" value="1"/>
</dbReference>
<dbReference type="InterPro" id="IPR027417">
    <property type="entry name" value="P-loop_NTPase"/>
</dbReference>
<comment type="caution">
    <text evidence="1">The sequence shown here is derived from an EMBL/GenBank/DDBJ whole genome shotgun (WGS) entry which is preliminary data.</text>
</comment>
<dbReference type="Proteomes" id="UP001142317">
    <property type="component" value="Unassembled WGS sequence"/>
</dbReference>
<dbReference type="GO" id="GO:0005524">
    <property type="term" value="F:ATP binding"/>
    <property type="evidence" value="ECO:0007669"/>
    <property type="project" value="UniProtKB-KW"/>
</dbReference>
<keyword evidence="1" id="KW-0547">Nucleotide-binding</keyword>
<reference evidence="1" key="1">
    <citation type="journal article" date="2014" name="Int. J. Syst. Evol. Microbiol.">
        <title>Complete genome sequence of Corynebacterium casei LMG S-19264T (=DSM 44701T), isolated from a smear-ripened cheese.</title>
        <authorList>
            <consortium name="US DOE Joint Genome Institute (JGI-PGF)"/>
            <person name="Walter F."/>
            <person name="Albersmeier A."/>
            <person name="Kalinowski J."/>
            <person name="Ruckert C."/>
        </authorList>
    </citation>
    <scope>NUCLEOTIDE SEQUENCE</scope>
    <source>
        <strain evidence="1">VKM Ac-1447</strain>
    </source>
</reference>
<sequence>MSGVSARRRREIIDALRRGTVPQRGLDVMAVGLYRFESALVDELDGVGEGGAVFKAVRGEYGAGKTFFARWLIETAKQRGFATAEVQISETETPLHKLETIFRRVTENLATESTAPSAFREVIDEWLRVLEEDAVDAGANAADRDALAERTQQLLEQRLSVVSRTAPAFAAALRAYHAATVRGDVETADGLIAWLGGQPHVSAAIRRGAGIRGDLDHFGAFGFMQGLLAVLRDADYRGLVLVLDEVETLQRVRSDMREKSLNALRQLLDEVDAGRFPGLYVLITGTPAFFDGTQGVQRLPPLAARIGVDFSGDPRWDNPRAPQVRLLGFQRESLMELGDRVRDIYASGSPAVDRIDDLVTDEYLAGLADTIAGRLGGKVGVAPRLYLRKLVDTLDKVEQFPDFVPPAAAGVVVADGELNADERAAVGGIDSIHLDV</sequence>
<gene>
    <name evidence="1" type="ORF">GCM10017586_25160</name>
</gene>
<keyword evidence="1" id="KW-0067">ATP-binding</keyword>
<dbReference type="SUPFAM" id="SSF52540">
    <property type="entry name" value="P-loop containing nucleoside triphosphate hydrolases"/>
    <property type="match status" value="1"/>
</dbReference>
<keyword evidence="2" id="KW-1185">Reference proteome</keyword>
<proteinExistence type="predicted"/>
<evidence type="ECO:0000313" key="2">
    <source>
        <dbReference type="Proteomes" id="UP001142317"/>
    </source>
</evidence>
<dbReference type="NCBIfam" id="NF033438">
    <property type="entry name" value="BREX_BrxD"/>
    <property type="match status" value="1"/>
</dbReference>
<dbReference type="AlphaFoldDB" id="A0A9W6M3R8"/>
<protein>
    <submittedName>
        <fullName evidence="1">ATP-binding protein</fullName>
    </submittedName>
</protein>
<accession>A0A9W6M3R8</accession>
<evidence type="ECO:0000313" key="1">
    <source>
        <dbReference type="EMBL" id="GLJ80833.1"/>
    </source>
</evidence>
<dbReference type="EMBL" id="BSEO01000014">
    <property type="protein sequence ID" value="GLJ80833.1"/>
    <property type="molecule type" value="Genomic_DNA"/>
</dbReference>
<reference evidence="1" key="2">
    <citation type="submission" date="2023-01" db="EMBL/GenBank/DDBJ databases">
        <authorList>
            <person name="Sun Q."/>
            <person name="Evtushenko L."/>
        </authorList>
    </citation>
    <scope>NUCLEOTIDE SEQUENCE</scope>
    <source>
        <strain evidence="1">VKM Ac-1447</strain>
    </source>
</reference>